<dbReference type="InterPro" id="IPR010982">
    <property type="entry name" value="Lambda_DNA-bd_dom_sf"/>
</dbReference>
<proteinExistence type="predicted"/>
<comment type="caution">
    <text evidence="3">The sequence shown here is derived from an EMBL/GenBank/DDBJ whole genome shotgun (WGS) entry which is preliminary data.</text>
</comment>
<evidence type="ECO:0000313" key="4">
    <source>
        <dbReference type="Proteomes" id="UP000232164"/>
    </source>
</evidence>
<dbReference type="Pfam" id="PF01381">
    <property type="entry name" value="HTH_3"/>
    <property type="match status" value="1"/>
</dbReference>
<accession>A0A2N0DGP7</accession>
<dbReference type="SMART" id="SM00530">
    <property type="entry name" value="HTH_XRE"/>
    <property type="match status" value="1"/>
</dbReference>
<dbReference type="InterPro" id="IPR001387">
    <property type="entry name" value="Cro/C1-type_HTH"/>
</dbReference>
<gene>
    <name evidence="3" type="ORF">CWR43_01420</name>
</gene>
<feature type="region of interest" description="Disordered" evidence="1">
    <location>
        <begin position="94"/>
        <end position="115"/>
    </location>
</feature>
<dbReference type="AlphaFoldDB" id="A0A2N0DGP7"/>
<dbReference type="Proteomes" id="UP000232164">
    <property type="component" value="Unassembled WGS sequence"/>
</dbReference>
<dbReference type="CDD" id="cd00093">
    <property type="entry name" value="HTH_XRE"/>
    <property type="match status" value="1"/>
</dbReference>
<reference evidence="3 4" key="2">
    <citation type="submission" date="2017-12" db="EMBL/GenBank/DDBJ databases">
        <title>Genome sequence of Rhizobium sullae HCNT1 isolated from Sulla coronaria nodules and featuring peculiar denitrification phenotypes.</title>
        <authorList>
            <person name="De Diego-Diaz B."/>
            <person name="Treu L."/>
            <person name="Campanaro S."/>
            <person name="Da Silva Duarte V."/>
            <person name="Basaglia M."/>
            <person name="Favaro L."/>
            <person name="Casella S."/>
            <person name="Squartini A."/>
        </authorList>
    </citation>
    <scope>NUCLEOTIDE SEQUENCE [LARGE SCALE GENOMIC DNA]</scope>
    <source>
        <strain evidence="3 4">HCNT1</strain>
    </source>
</reference>
<dbReference type="PROSITE" id="PS50943">
    <property type="entry name" value="HTH_CROC1"/>
    <property type="match status" value="1"/>
</dbReference>
<reference evidence="3 4" key="1">
    <citation type="submission" date="2017-11" db="EMBL/GenBank/DDBJ databases">
        <authorList>
            <person name="Han C.G."/>
        </authorList>
    </citation>
    <scope>NUCLEOTIDE SEQUENCE [LARGE SCALE GENOMIC DNA]</scope>
    <source>
        <strain evidence="3 4">HCNT1</strain>
    </source>
</reference>
<dbReference type="OrthoDB" id="9154356at2"/>
<dbReference type="EMBL" id="PIQN01000003">
    <property type="protein sequence ID" value="PKA45279.1"/>
    <property type="molecule type" value="Genomic_DNA"/>
</dbReference>
<organism evidence="3 4">
    <name type="scientific">Rhizobium sullae</name>
    <name type="common">Rhizobium hedysari</name>
    <dbReference type="NCBI Taxonomy" id="50338"/>
    <lineage>
        <taxon>Bacteria</taxon>
        <taxon>Pseudomonadati</taxon>
        <taxon>Pseudomonadota</taxon>
        <taxon>Alphaproteobacteria</taxon>
        <taxon>Hyphomicrobiales</taxon>
        <taxon>Rhizobiaceae</taxon>
        <taxon>Rhizobium/Agrobacterium group</taxon>
        <taxon>Rhizobium</taxon>
    </lineage>
</organism>
<dbReference type="Gene3D" id="1.10.260.40">
    <property type="entry name" value="lambda repressor-like DNA-binding domains"/>
    <property type="match status" value="1"/>
</dbReference>
<feature type="domain" description="HTH cro/C1-type" evidence="2">
    <location>
        <begin position="22"/>
        <end position="76"/>
    </location>
</feature>
<protein>
    <submittedName>
        <fullName evidence="3">XRE family transcriptional regulator</fullName>
    </submittedName>
</protein>
<sequence>MNRIGIAMGSESETLLEIGRLLRRARLSSALTQEQVADLAGISRPRYRDIETGTAAARVTTLINIARALGLEMMLVPQAMIPAVQALLRPHDDDDLPAFVSQPDDDDHGSNLPRT</sequence>
<evidence type="ECO:0000256" key="1">
    <source>
        <dbReference type="SAM" id="MobiDB-lite"/>
    </source>
</evidence>
<dbReference type="GO" id="GO:0003677">
    <property type="term" value="F:DNA binding"/>
    <property type="evidence" value="ECO:0007669"/>
    <property type="project" value="InterPro"/>
</dbReference>
<name>A0A2N0DGP7_RHISU</name>
<evidence type="ECO:0000259" key="2">
    <source>
        <dbReference type="PROSITE" id="PS50943"/>
    </source>
</evidence>
<evidence type="ECO:0000313" key="3">
    <source>
        <dbReference type="EMBL" id="PKA45279.1"/>
    </source>
</evidence>
<dbReference type="SUPFAM" id="SSF47413">
    <property type="entry name" value="lambda repressor-like DNA-binding domains"/>
    <property type="match status" value="1"/>
</dbReference>